<dbReference type="AlphaFoldDB" id="A0A398BAZ9"/>
<keyword evidence="1" id="KW-0812">Transmembrane</keyword>
<comment type="caution">
    <text evidence="2">The sequence shown here is derived from an EMBL/GenBank/DDBJ whole genome shotgun (WGS) entry which is preliminary data.</text>
</comment>
<reference evidence="2 3" key="1">
    <citation type="submission" date="2018-08" db="EMBL/GenBank/DDBJ databases">
        <title>Bacillus jemisoniae sp. nov., Bacillus chryseoplanitiae sp. nov., Bacillus resnikiae sp. nov., and Bacillus frankliniae sp. nov., isolated from Viking spacecraft and associated surfaces.</title>
        <authorList>
            <person name="Seuylemezian A."/>
            <person name="Vaishampayan P."/>
        </authorList>
    </citation>
    <scope>NUCLEOTIDE SEQUENCE [LARGE SCALE GENOMIC DNA]</scope>
    <source>
        <strain evidence="2 3">JJ-247</strain>
    </source>
</reference>
<accession>A0A398BAZ9</accession>
<dbReference type="OrthoDB" id="1100174at2"/>
<keyword evidence="1" id="KW-0472">Membrane</keyword>
<evidence type="ECO:0000256" key="1">
    <source>
        <dbReference type="SAM" id="Phobius"/>
    </source>
</evidence>
<sequence length="158" mass="17325">MKKGTTFSLEAAVSIVGIISLSLCIFYFPGLAQETADRFPEFSGLQYPVLIGVYATAIPFYFALYQALKLLNCIDRNKAFSEEAVKTLKHIKYCAISISVLYAFGSLLLFFENALHPGVVIIVATVIFASVVIALFSAVLQMLLKNALDIKSENDLTV</sequence>
<dbReference type="EMBL" id="QWVT01000011">
    <property type="protein sequence ID" value="RID86734.1"/>
    <property type="molecule type" value="Genomic_DNA"/>
</dbReference>
<name>A0A398BAZ9_9BACI</name>
<feature type="transmembrane region" description="Helical" evidence="1">
    <location>
        <begin position="7"/>
        <end position="29"/>
    </location>
</feature>
<protein>
    <submittedName>
        <fullName evidence="2">DUF2975 domain-containing protein</fullName>
    </submittedName>
</protein>
<evidence type="ECO:0000313" key="3">
    <source>
        <dbReference type="Proteomes" id="UP000265816"/>
    </source>
</evidence>
<dbReference type="RefSeq" id="WP_119111914.1">
    <property type="nucleotide sequence ID" value="NZ_CBCSEO010000006.1"/>
</dbReference>
<evidence type="ECO:0000313" key="2">
    <source>
        <dbReference type="EMBL" id="RID86734.1"/>
    </source>
</evidence>
<feature type="transmembrane region" description="Helical" evidence="1">
    <location>
        <begin position="91"/>
        <end position="111"/>
    </location>
</feature>
<dbReference type="Pfam" id="PF11188">
    <property type="entry name" value="DUF2975"/>
    <property type="match status" value="1"/>
</dbReference>
<feature type="transmembrane region" description="Helical" evidence="1">
    <location>
        <begin position="117"/>
        <end position="144"/>
    </location>
</feature>
<proteinExistence type="predicted"/>
<organism evidence="2 3">
    <name type="scientific">Mesobacillus zeae</name>
    <dbReference type="NCBI Taxonomy" id="1917180"/>
    <lineage>
        <taxon>Bacteria</taxon>
        <taxon>Bacillati</taxon>
        <taxon>Bacillota</taxon>
        <taxon>Bacilli</taxon>
        <taxon>Bacillales</taxon>
        <taxon>Bacillaceae</taxon>
        <taxon>Mesobacillus</taxon>
    </lineage>
</organism>
<keyword evidence="3" id="KW-1185">Reference proteome</keyword>
<keyword evidence="1" id="KW-1133">Transmembrane helix</keyword>
<feature type="transmembrane region" description="Helical" evidence="1">
    <location>
        <begin position="49"/>
        <end position="71"/>
    </location>
</feature>
<dbReference type="Proteomes" id="UP000265816">
    <property type="component" value="Unassembled WGS sequence"/>
</dbReference>
<dbReference type="InterPro" id="IPR021354">
    <property type="entry name" value="DUF2975"/>
</dbReference>
<gene>
    <name evidence="2" type="ORF">D1970_05615</name>
</gene>